<name>A0A164YZQ7_9CRUS</name>
<dbReference type="EMBL" id="LRGB01000862">
    <property type="protein sequence ID" value="KZS15781.1"/>
    <property type="molecule type" value="Genomic_DNA"/>
</dbReference>
<evidence type="ECO:0000313" key="2">
    <source>
        <dbReference type="Proteomes" id="UP000076858"/>
    </source>
</evidence>
<organism evidence="1 2">
    <name type="scientific">Daphnia magna</name>
    <dbReference type="NCBI Taxonomy" id="35525"/>
    <lineage>
        <taxon>Eukaryota</taxon>
        <taxon>Metazoa</taxon>
        <taxon>Ecdysozoa</taxon>
        <taxon>Arthropoda</taxon>
        <taxon>Crustacea</taxon>
        <taxon>Branchiopoda</taxon>
        <taxon>Diplostraca</taxon>
        <taxon>Cladocera</taxon>
        <taxon>Anomopoda</taxon>
        <taxon>Daphniidae</taxon>
        <taxon>Daphnia</taxon>
    </lineage>
</organism>
<accession>A0A164YZQ7</accession>
<feature type="non-terminal residue" evidence="1">
    <location>
        <position position="97"/>
    </location>
</feature>
<gene>
    <name evidence="1" type="ORF">APZ42_018596</name>
</gene>
<proteinExistence type="predicted"/>
<protein>
    <submittedName>
        <fullName evidence="1">Uncharacterized protein</fullName>
    </submittedName>
</protein>
<evidence type="ECO:0000313" key="1">
    <source>
        <dbReference type="EMBL" id="KZS15781.1"/>
    </source>
</evidence>
<sequence>MPFTLIGLSFQHQIDINLIAVPLASKKTVAHTNARVGMTQSFSRLVLIKAAKNKKKRYRDAELYFQIIISRQNNRDNLYGHEFTIRIIDKTYRNTQE</sequence>
<dbReference type="Proteomes" id="UP000076858">
    <property type="component" value="Unassembled WGS sequence"/>
</dbReference>
<keyword evidence="2" id="KW-1185">Reference proteome</keyword>
<dbReference type="AlphaFoldDB" id="A0A164YZQ7"/>
<comment type="caution">
    <text evidence="1">The sequence shown here is derived from an EMBL/GenBank/DDBJ whole genome shotgun (WGS) entry which is preliminary data.</text>
</comment>
<reference evidence="1 2" key="1">
    <citation type="submission" date="2016-03" db="EMBL/GenBank/DDBJ databases">
        <title>EvidentialGene: Evidence-directed Construction of Genes on Genomes.</title>
        <authorList>
            <person name="Gilbert D.G."/>
            <person name="Choi J.-H."/>
            <person name="Mockaitis K."/>
            <person name="Colbourne J."/>
            <person name="Pfrender M."/>
        </authorList>
    </citation>
    <scope>NUCLEOTIDE SEQUENCE [LARGE SCALE GENOMIC DNA]</scope>
    <source>
        <strain evidence="1 2">Xinb3</strain>
        <tissue evidence="1">Complete organism</tissue>
    </source>
</reference>